<dbReference type="RefSeq" id="XP_001587793.1">
    <property type="nucleotide sequence ID" value="XM_001587743.1"/>
</dbReference>
<dbReference type="VEuPathDB" id="FungiDB:sscle_12g088950"/>
<accession>A0A1D9QGR8</accession>
<sequence>MGSEPVRFEPTVAAFSHKQSSLKKAVPTTITAERSAHFFSVYKIWCWSSTIDFDPLEFGTY</sequence>
<organism evidence="1 2">
    <name type="scientific">Sclerotinia sclerotiorum (strain ATCC 18683 / 1980 / Ss-1)</name>
    <name type="common">White mold</name>
    <name type="synonym">Whetzelinia sclerotiorum</name>
    <dbReference type="NCBI Taxonomy" id="665079"/>
    <lineage>
        <taxon>Eukaryota</taxon>
        <taxon>Fungi</taxon>
        <taxon>Dikarya</taxon>
        <taxon>Ascomycota</taxon>
        <taxon>Pezizomycotina</taxon>
        <taxon>Leotiomycetes</taxon>
        <taxon>Helotiales</taxon>
        <taxon>Sclerotiniaceae</taxon>
        <taxon>Sclerotinia</taxon>
    </lineage>
</organism>
<reference evidence="2" key="1">
    <citation type="journal article" date="2017" name="Genome Biol. Evol.">
        <title>The complete genome sequence of the phytopathogenic fungus Sclerotinia sclerotiorum reveals insights into the genome architecture of broad host range pathogens.</title>
        <authorList>
            <person name="Derbyshire M."/>
            <person name="Denton-Giles M."/>
            <person name="Hegedus D."/>
            <person name="Seifbarghy S."/>
            <person name="Rollins J."/>
            <person name="van Kan J."/>
            <person name="Seidl M.F."/>
            <person name="Faino L."/>
            <person name="Mbengue M."/>
            <person name="Navaud O."/>
            <person name="Raffaele S."/>
            <person name="Hammond-Kosack K."/>
            <person name="Heard S."/>
            <person name="Oliver R."/>
        </authorList>
    </citation>
    <scope>NUCLEOTIDE SEQUENCE [LARGE SCALE GENOMIC DNA]</scope>
    <source>
        <strain evidence="2">ATCC 18683 / 1980 / Ss-1</strain>
    </source>
</reference>
<dbReference type="Proteomes" id="UP000177798">
    <property type="component" value="Chromosome 12"/>
</dbReference>
<proteinExistence type="predicted"/>
<dbReference type="EMBL" id="CP017825">
    <property type="protein sequence ID" value="APA14125.1"/>
    <property type="molecule type" value="Genomic_DNA"/>
</dbReference>
<evidence type="ECO:0000313" key="2">
    <source>
        <dbReference type="Proteomes" id="UP000177798"/>
    </source>
</evidence>
<dbReference type="KEGG" id="ssl:SS1G_11033"/>
<protein>
    <submittedName>
        <fullName evidence="1">Uncharacterized protein</fullName>
    </submittedName>
</protein>
<dbReference type="AlphaFoldDB" id="A0A1D9QGR8"/>
<gene>
    <name evidence="1" type="ORF">sscle_12g088950</name>
</gene>
<name>A0A1D9QGR8_SCLS1</name>
<evidence type="ECO:0000313" key="1">
    <source>
        <dbReference type="EMBL" id="APA14125.1"/>
    </source>
</evidence>